<accession>A0A9D1PYZ1</accession>
<sequence length="179" mass="19841">MLKKMLFAAFTLLCMPGFVMAANEKIDPATYLCAEYVSSEAVLQGEPPLFEGLQIDGYASAAVNMDVASPDTLHILLGQAYMWCEKRPTDTVLSVWQQMRATGPVPIGEWNAKTSTCADFAMAQEDASGFIIWLDGYNRRLQNTTKSILNSDEDIQSFIDACLISPKRTMLEVLQEQAK</sequence>
<proteinExistence type="predicted"/>
<feature type="chain" id="PRO_5039059414" evidence="1">
    <location>
        <begin position="22"/>
        <end position="179"/>
    </location>
</feature>
<reference evidence="2" key="1">
    <citation type="journal article" date="2021" name="PeerJ">
        <title>Extensive microbial diversity within the chicken gut microbiome revealed by metagenomics and culture.</title>
        <authorList>
            <person name="Gilroy R."/>
            <person name="Ravi A."/>
            <person name="Getino M."/>
            <person name="Pursley I."/>
            <person name="Horton D.L."/>
            <person name="Alikhan N.F."/>
            <person name="Baker D."/>
            <person name="Gharbi K."/>
            <person name="Hall N."/>
            <person name="Watson M."/>
            <person name="Adriaenssens E.M."/>
            <person name="Foster-Nyarko E."/>
            <person name="Jarju S."/>
            <person name="Secka A."/>
            <person name="Antonio M."/>
            <person name="Oren A."/>
            <person name="Chaudhuri R.R."/>
            <person name="La Ragione R."/>
            <person name="Hildebrand F."/>
            <person name="Pallen M.J."/>
        </authorList>
    </citation>
    <scope>NUCLEOTIDE SEQUENCE</scope>
    <source>
        <strain evidence="2">ChiHecec2B26-446</strain>
    </source>
</reference>
<dbReference type="AlphaFoldDB" id="A0A9D1PYZ1"/>
<keyword evidence="1" id="KW-0732">Signal</keyword>
<organism evidence="2 3">
    <name type="scientific">Candidatus Desulfovibrio intestinipullorum</name>
    <dbReference type="NCBI Taxonomy" id="2838536"/>
    <lineage>
        <taxon>Bacteria</taxon>
        <taxon>Pseudomonadati</taxon>
        <taxon>Thermodesulfobacteriota</taxon>
        <taxon>Desulfovibrionia</taxon>
        <taxon>Desulfovibrionales</taxon>
        <taxon>Desulfovibrionaceae</taxon>
        <taxon>Desulfovibrio</taxon>
    </lineage>
</organism>
<protein>
    <submittedName>
        <fullName evidence="2">Uncharacterized protein</fullName>
    </submittedName>
</protein>
<evidence type="ECO:0000256" key="1">
    <source>
        <dbReference type="SAM" id="SignalP"/>
    </source>
</evidence>
<comment type="caution">
    <text evidence="2">The sequence shown here is derived from an EMBL/GenBank/DDBJ whole genome shotgun (WGS) entry which is preliminary data.</text>
</comment>
<reference evidence="2" key="2">
    <citation type="submission" date="2021-04" db="EMBL/GenBank/DDBJ databases">
        <authorList>
            <person name="Gilroy R."/>
        </authorList>
    </citation>
    <scope>NUCLEOTIDE SEQUENCE</scope>
    <source>
        <strain evidence="2">ChiHecec2B26-446</strain>
    </source>
</reference>
<feature type="signal peptide" evidence="1">
    <location>
        <begin position="1"/>
        <end position="21"/>
    </location>
</feature>
<dbReference type="EMBL" id="DXHV01000073">
    <property type="protein sequence ID" value="HIW01187.1"/>
    <property type="molecule type" value="Genomic_DNA"/>
</dbReference>
<evidence type="ECO:0000313" key="3">
    <source>
        <dbReference type="Proteomes" id="UP000886752"/>
    </source>
</evidence>
<evidence type="ECO:0000313" key="2">
    <source>
        <dbReference type="EMBL" id="HIW01187.1"/>
    </source>
</evidence>
<gene>
    <name evidence="2" type="ORF">H9894_08370</name>
</gene>
<name>A0A9D1PYZ1_9BACT</name>
<dbReference type="Proteomes" id="UP000886752">
    <property type="component" value="Unassembled WGS sequence"/>
</dbReference>